<sequence>MRIHHAEGSKQLAWPIHDHRISLQHCFSAAISLPPDSFHPKPVTDQPLVLAKLAVGVLRQVARVLTTRPTSCASSTRRTP</sequence>
<organism evidence="1 2">
    <name type="scientific">Acanthamoeba castellanii (strain ATCC 30010 / Neff)</name>
    <dbReference type="NCBI Taxonomy" id="1257118"/>
    <lineage>
        <taxon>Eukaryota</taxon>
        <taxon>Amoebozoa</taxon>
        <taxon>Discosea</taxon>
        <taxon>Longamoebia</taxon>
        <taxon>Centramoebida</taxon>
        <taxon>Acanthamoebidae</taxon>
        <taxon>Acanthamoeba</taxon>
    </lineage>
</organism>
<accession>L8H3H5</accession>
<dbReference type="AlphaFoldDB" id="L8H3H5"/>
<dbReference type="EMBL" id="KB007932">
    <property type="protein sequence ID" value="ELR19755.1"/>
    <property type="molecule type" value="Genomic_DNA"/>
</dbReference>
<proteinExistence type="predicted"/>
<dbReference type="VEuPathDB" id="AmoebaDB:ACA1_201120"/>
<dbReference type="RefSeq" id="XP_004341850.1">
    <property type="nucleotide sequence ID" value="XM_004341802.1"/>
</dbReference>
<name>L8H3H5_ACACF</name>
<evidence type="ECO:0000313" key="2">
    <source>
        <dbReference type="Proteomes" id="UP000011083"/>
    </source>
</evidence>
<gene>
    <name evidence="1" type="ORF">ACA1_201120</name>
</gene>
<keyword evidence="2" id="KW-1185">Reference proteome</keyword>
<dbReference type="GeneID" id="14920585"/>
<reference evidence="1 2" key="1">
    <citation type="journal article" date="2013" name="Genome Biol.">
        <title>Genome of Acanthamoeba castellanii highlights extensive lateral gene transfer and early evolution of tyrosine kinase signaling.</title>
        <authorList>
            <person name="Clarke M."/>
            <person name="Lohan A.J."/>
            <person name="Liu B."/>
            <person name="Lagkouvardos I."/>
            <person name="Roy S."/>
            <person name="Zafar N."/>
            <person name="Bertelli C."/>
            <person name="Schilde C."/>
            <person name="Kianianmomeni A."/>
            <person name="Burglin T.R."/>
            <person name="Frech C."/>
            <person name="Turcotte B."/>
            <person name="Kopec K.O."/>
            <person name="Synnott J.M."/>
            <person name="Choo C."/>
            <person name="Paponov I."/>
            <person name="Finkler A."/>
            <person name="Soon Heng Tan C."/>
            <person name="Hutchins A.P."/>
            <person name="Weinmeier T."/>
            <person name="Rattei T."/>
            <person name="Chu J.S."/>
            <person name="Gimenez G."/>
            <person name="Irimia M."/>
            <person name="Rigden D.J."/>
            <person name="Fitzpatrick D.A."/>
            <person name="Lorenzo-Morales J."/>
            <person name="Bateman A."/>
            <person name="Chiu C.H."/>
            <person name="Tang P."/>
            <person name="Hegemann P."/>
            <person name="Fromm H."/>
            <person name="Raoult D."/>
            <person name="Greub G."/>
            <person name="Miranda-Saavedra D."/>
            <person name="Chen N."/>
            <person name="Nash P."/>
            <person name="Ginger M.L."/>
            <person name="Horn M."/>
            <person name="Schaap P."/>
            <person name="Caler L."/>
            <person name="Loftus B."/>
        </authorList>
    </citation>
    <scope>NUCLEOTIDE SEQUENCE [LARGE SCALE GENOMIC DNA]</scope>
    <source>
        <strain evidence="1 2">Neff</strain>
    </source>
</reference>
<protein>
    <submittedName>
        <fullName evidence="1">Uncharacterized protein</fullName>
    </submittedName>
</protein>
<dbReference type="KEGG" id="acan:ACA1_201120"/>
<dbReference type="Proteomes" id="UP000011083">
    <property type="component" value="Unassembled WGS sequence"/>
</dbReference>
<evidence type="ECO:0000313" key="1">
    <source>
        <dbReference type="EMBL" id="ELR19755.1"/>
    </source>
</evidence>